<dbReference type="InterPro" id="IPR011008">
    <property type="entry name" value="Dimeric_a/b-barrel"/>
</dbReference>
<dbReference type="InterPro" id="IPR044662">
    <property type="entry name" value="HS1/DABB1-like"/>
</dbReference>
<dbReference type="Gene3D" id="3.30.70.100">
    <property type="match status" value="1"/>
</dbReference>
<dbReference type="InterPro" id="IPR013097">
    <property type="entry name" value="Dabb"/>
</dbReference>
<evidence type="ECO:0000313" key="4">
    <source>
        <dbReference type="Proteomes" id="UP000811282"/>
    </source>
</evidence>
<name>A0ABS5YC20_9GAMM</name>
<comment type="caution">
    <text evidence="3">The sequence shown here is derived from an EMBL/GenBank/DDBJ whole genome shotgun (WGS) entry which is preliminary data.</text>
</comment>
<dbReference type="SUPFAM" id="SSF54909">
    <property type="entry name" value="Dimeric alpha+beta barrel"/>
    <property type="match status" value="1"/>
</dbReference>
<sequence>MIEHNVFLQFRHNATQETIQSVAQALLAMRQHIPGIKRARWHENRSCVQRDKGFHHMLALWFDDRAALDEYMAHPHHHSVSDDVLLPALAQGVDSLLVFDRLAEDDTDGS</sequence>
<gene>
    <name evidence="3" type="ORF">JZM24_08560</name>
</gene>
<keyword evidence="4" id="KW-1185">Reference proteome</keyword>
<dbReference type="RefSeq" id="WP_215669338.1">
    <property type="nucleotide sequence ID" value="NZ_JAFJYC010000001.1"/>
</dbReference>
<dbReference type="PROSITE" id="PS51502">
    <property type="entry name" value="S_R_A_B_BARREL"/>
    <property type="match status" value="1"/>
</dbReference>
<evidence type="ECO:0000259" key="2">
    <source>
        <dbReference type="PROSITE" id="PS51502"/>
    </source>
</evidence>
<evidence type="ECO:0000313" key="3">
    <source>
        <dbReference type="EMBL" id="MBT9432164.1"/>
    </source>
</evidence>
<dbReference type="EMBL" id="JAFJYC010000001">
    <property type="protein sequence ID" value="MBT9432164.1"/>
    <property type="molecule type" value="Genomic_DNA"/>
</dbReference>
<comment type="subunit">
    <text evidence="1">Homodimer.</text>
</comment>
<dbReference type="Pfam" id="PF07876">
    <property type="entry name" value="Dabb"/>
    <property type="match status" value="1"/>
</dbReference>
<dbReference type="PANTHER" id="PTHR33178:SF10">
    <property type="entry name" value="STRESS-RESPONSE A_B BARREL DOMAIN-CONTAINING PROTEIN"/>
    <property type="match status" value="1"/>
</dbReference>
<dbReference type="Proteomes" id="UP000811282">
    <property type="component" value="Unassembled WGS sequence"/>
</dbReference>
<organism evidence="3 4">
    <name type="scientific">Candidatus Sodalis endolongispinus</name>
    <dbReference type="NCBI Taxonomy" id="2812662"/>
    <lineage>
        <taxon>Bacteria</taxon>
        <taxon>Pseudomonadati</taxon>
        <taxon>Pseudomonadota</taxon>
        <taxon>Gammaproteobacteria</taxon>
        <taxon>Enterobacterales</taxon>
        <taxon>Bruguierivoracaceae</taxon>
        <taxon>Sodalis</taxon>
    </lineage>
</organism>
<dbReference type="PANTHER" id="PTHR33178">
    <property type="match status" value="1"/>
</dbReference>
<accession>A0ABS5YC20</accession>
<protein>
    <submittedName>
        <fullName evidence="3">Dabb family protein</fullName>
    </submittedName>
</protein>
<dbReference type="SMART" id="SM00886">
    <property type="entry name" value="Dabb"/>
    <property type="match status" value="1"/>
</dbReference>
<feature type="domain" description="Stress-response A/B barrel" evidence="2">
    <location>
        <begin position="2"/>
        <end position="101"/>
    </location>
</feature>
<evidence type="ECO:0000256" key="1">
    <source>
        <dbReference type="ARBA" id="ARBA00011738"/>
    </source>
</evidence>
<reference evidence="3 4" key="1">
    <citation type="journal article" date="2021" name="Genome Biol. Evol.">
        <title>The evolution of interdependence in a four-way mealybug symbiosis.</title>
        <authorList>
            <person name="Garber A.I."/>
            <person name="Kupper M."/>
            <person name="Laetsch D.R."/>
            <person name="Weldon S.R."/>
            <person name="Ladinsky M.S."/>
            <person name="Bjorkman P.J."/>
            <person name="McCutcheon J.P."/>
        </authorList>
    </citation>
    <scope>NUCLEOTIDE SEQUENCE [LARGE SCALE GENOMIC DNA]</scope>
    <source>
        <strain evidence="3">SOD</strain>
    </source>
</reference>
<proteinExistence type="predicted"/>